<sequence>LIDGIETLHNLGPAVSIFGSSRLGEDSPYYGAARTVGRILSEAGLAVMTGGGPGIMEAANRGAFAGKSQSVGLNIALPHEQVANPHQDLSLSFRYFFVRKFMFVRYALGYIIFPGGFGTLDELFEALTLVQTERIRRFPVVLFGTDYWQGLADWMRERMLAEGCISPQDLGLFRTTDSPEEAAQIILQHVERLREPVPGERRGAL</sequence>
<reference evidence="1" key="1">
    <citation type="submission" date="2011-04" db="EMBL/GenBank/DDBJ databases">
        <title>Taxonomic and functional metagenomic profiling of the microbial community in the anoxic sediment of a brackish shallow lake (Laguna de Carrizo Central Spain).</title>
        <authorList>
            <consortium name="CONSOLIDER consortium CSD2007-00005"/>
            <person name="Guazzaroni M.-E."/>
            <person name="Richter M."/>
            <person name="Garcia-Salamanca A."/>
            <person name="Yarza P."/>
            <person name="Ferrer M."/>
        </authorList>
    </citation>
    <scope>NUCLEOTIDE SEQUENCE</scope>
</reference>
<dbReference type="Pfam" id="PF03641">
    <property type="entry name" value="Lysine_decarbox"/>
    <property type="match status" value="1"/>
</dbReference>
<gene>
    <name evidence="1" type="ORF">LDC_03345</name>
</gene>
<dbReference type="InterPro" id="IPR005269">
    <property type="entry name" value="LOG"/>
</dbReference>
<evidence type="ECO:0000313" key="1">
    <source>
        <dbReference type="EMBL" id="AEI30661.1"/>
    </source>
</evidence>
<dbReference type="Gene3D" id="3.40.50.450">
    <property type="match status" value="1"/>
</dbReference>
<dbReference type="InterPro" id="IPR031100">
    <property type="entry name" value="LOG_fam"/>
</dbReference>
<dbReference type="PANTHER" id="PTHR43393">
    <property type="entry name" value="CYTOKININ RIBOSIDE 5'-MONOPHOSPHATE PHOSPHORIBOHYDROLASE"/>
    <property type="match status" value="1"/>
</dbReference>
<dbReference type="InterPro" id="IPR052341">
    <property type="entry name" value="LOG_family_nucleotidases"/>
</dbReference>
<dbReference type="PANTHER" id="PTHR43393:SF2">
    <property type="entry name" value="CYTOKININ RIBOSIDE 5'-MONOPHOSPHATE PHOSPHORIBOHYDROLASE"/>
    <property type="match status" value="1"/>
</dbReference>
<dbReference type="GO" id="GO:0009691">
    <property type="term" value="P:cytokinin biosynthetic process"/>
    <property type="evidence" value="ECO:0007669"/>
    <property type="project" value="InterPro"/>
</dbReference>
<feature type="non-terminal residue" evidence="1">
    <location>
        <position position="1"/>
    </location>
</feature>
<organism evidence="1">
    <name type="scientific">uncultured microorganism</name>
    <dbReference type="NCBI Taxonomy" id="358574"/>
    <lineage>
        <taxon>unclassified sequences</taxon>
        <taxon>environmental samples</taxon>
    </lineage>
</organism>
<name>F8UI04_9ZZZZ</name>
<dbReference type="EMBL" id="JF805281">
    <property type="protein sequence ID" value="AEI30661.1"/>
    <property type="molecule type" value="Genomic_DNA"/>
</dbReference>
<dbReference type="GO" id="GO:0016787">
    <property type="term" value="F:hydrolase activity"/>
    <property type="evidence" value="ECO:0007669"/>
    <property type="project" value="InterPro"/>
</dbReference>
<dbReference type="SUPFAM" id="SSF102405">
    <property type="entry name" value="MCP/YpsA-like"/>
    <property type="match status" value="1"/>
</dbReference>
<evidence type="ECO:0008006" key="2">
    <source>
        <dbReference type="Google" id="ProtNLM"/>
    </source>
</evidence>
<accession>F8UI04</accession>
<dbReference type="NCBIfam" id="TIGR00730">
    <property type="entry name" value="Rossman fold protein, TIGR00730 family"/>
    <property type="match status" value="1"/>
</dbReference>
<proteinExistence type="predicted"/>
<protein>
    <recommendedName>
        <fullName evidence="2">Cytokinin riboside 5'-monophosphate phosphoribohydrolase</fullName>
    </recommendedName>
</protein>
<dbReference type="AlphaFoldDB" id="F8UI04"/>